<dbReference type="AlphaFoldDB" id="A0A8H4FL31"/>
<sequence length="460" mass="50489">MSSLPLKAKVAIRDHWTNEESQLQKALKELKNVLGLDVDVEPDWQLLLAELDTVYSDKGDLVAAVAGTVETWTKAATELLDDDKNADWTESLLEKLKVTYINLRLFVEVSGDDQASSTWSDERGGFIIALPRRQLTHPAELFPLFQGEIKECFSDKHHLPPSYTISPRMSGDEWADVGLDVRASHLSLNDRQTSAKTTGPDILPRADSLPRPDDFLSKPPYHLFVYARSAHEIEVQCSHSGTLKFLSEYFKKWRRVNHQLSTKPPAVEVKLHQCAFGLGAIIDRLVLVAENRSGTFTVTPTIVLSLVEGVLGYKQLASGSTGAALHTAAGAATAGLTWLMVPYDAARIRNARRKRRILEQHAVERGLTVKTKRGDVLIPMAVGVTLGAVAFEGAGMCADAVVADTGGPKEVVKGVAHLGLDAGVAAIEHAHAKNEKTRSATRWKWKRGLREASLDEKSEK</sequence>
<dbReference type="RefSeq" id="XP_045265276.1">
    <property type="nucleotide sequence ID" value="XM_045404492.1"/>
</dbReference>
<accession>A0A8H4FL31</accession>
<reference evidence="2" key="2">
    <citation type="submission" date="2020-03" db="EMBL/GenBank/DDBJ databases">
        <authorList>
            <person name="Fu F.-F."/>
            <person name="Chen J."/>
        </authorList>
    </citation>
    <scope>NUCLEOTIDE SEQUENCE</scope>
    <source>
        <strain evidence="2">Lc1</strain>
    </source>
</reference>
<protein>
    <submittedName>
        <fullName evidence="2">Uncharacterized protein</fullName>
    </submittedName>
</protein>
<dbReference type="Proteomes" id="UP000613401">
    <property type="component" value="Unassembled WGS sequence"/>
</dbReference>
<evidence type="ECO:0000313" key="3">
    <source>
        <dbReference type="Proteomes" id="UP000613401"/>
    </source>
</evidence>
<gene>
    <name evidence="2" type="ORF">GCG54_00004443</name>
</gene>
<proteinExistence type="predicted"/>
<comment type="caution">
    <text evidence="2">The sequence shown here is derived from an EMBL/GenBank/DDBJ whole genome shotgun (WGS) entry which is preliminary data.</text>
</comment>
<dbReference type="GeneID" id="69011598"/>
<evidence type="ECO:0000313" key="2">
    <source>
        <dbReference type="EMBL" id="KAF3806117.1"/>
    </source>
</evidence>
<keyword evidence="3" id="KW-1185">Reference proteome</keyword>
<feature type="region of interest" description="Disordered" evidence="1">
    <location>
        <begin position="190"/>
        <end position="209"/>
    </location>
</feature>
<dbReference type="EMBL" id="WVTB01000037">
    <property type="protein sequence ID" value="KAF3806117.1"/>
    <property type="molecule type" value="Genomic_DNA"/>
</dbReference>
<organism evidence="2 3">
    <name type="scientific">Colletotrichum gloeosporioides</name>
    <name type="common">Anthracnose fungus</name>
    <name type="synonym">Glomerella cingulata</name>
    <dbReference type="NCBI Taxonomy" id="474922"/>
    <lineage>
        <taxon>Eukaryota</taxon>
        <taxon>Fungi</taxon>
        <taxon>Dikarya</taxon>
        <taxon>Ascomycota</taxon>
        <taxon>Pezizomycotina</taxon>
        <taxon>Sordariomycetes</taxon>
        <taxon>Hypocreomycetidae</taxon>
        <taxon>Glomerellales</taxon>
        <taxon>Glomerellaceae</taxon>
        <taxon>Colletotrichum</taxon>
        <taxon>Colletotrichum gloeosporioides species complex</taxon>
    </lineage>
</organism>
<reference evidence="2" key="1">
    <citation type="journal article" date="2020" name="Phytopathology">
        <title>Genome sequence and comparative analysis of Colletotrichum gloeosporioides isolated from Liriodendron leaves.</title>
        <authorList>
            <person name="Fu F.F."/>
            <person name="Hao Z."/>
            <person name="Wang P."/>
            <person name="Lu Y."/>
            <person name="Xue L.J."/>
            <person name="Wei G."/>
            <person name="Tian Y."/>
            <person name="Baishi H."/>
            <person name="Xu H."/>
            <person name="Shi J."/>
            <person name="Cheng T."/>
            <person name="Wang G."/>
            <person name="Yi Y."/>
            <person name="Chen J."/>
        </authorList>
    </citation>
    <scope>NUCLEOTIDE SEQUENCE</scope>
    <source>
        <strain evidence="2">Lc1</strain>
    </source>
</reference>
<evidence type="ECO:0000256" key="1">
    <source>
        <dbReference type="SAM" id="MobiDB-lite"/>
    </source>
</evidence>
<name>A0A8H4FL31_COLGL</name>